<accession>A0AAN8CRG6</accession>
<gene>
    <name evidence="2" type="ORF">CgunFtcFv8_016885</name>
</gene>
<comment type="caution">
    <text evidence="2">The sequence shown here is derived from an EMBL/GenBank/DDBJ whole genome shotgun (WGS) entry which is preliminary data.</text>
</comment>
<evidence type="ECO:0000256" key="1">
    <source>
        <dbReference type="SAM" id="MobiDB-lite"/>
    </source>
</evidence>
<dbReference type="AlphaFoldDB" id="A0AAN8CRG6"/>
<evidence type="ECO:0000313" key="2">
    <source>
        <dbReference type="EMBL" id="KAK5908862.1"/>
    </source>
</evidence>
<name>A0AAN8CRG6_CHAGU</name>
<keyword evidence="3" id="KW-1185">Reference proteome</keyword>
<organism evidence="2 3">
    <name type="scientific">Champsocephalus gunnari</name>
    <name type="common">Mackerel icefish</name>
    <dbReference type="NCBI Taxonomy" id="52237"/>
    <lineage>
        <taxon>Eukaryota</taxon>
        <taxon>Metazoa</taxon>
        <taxon>Chordata</taxon>
        <taxon>Craniata</taxon>
        <taxon>Vertebrata</taxon>
        <taxon>Euteleostomi</taxon>
        <taxon>Actinopterygii</taxon>
        <taxon>Neopterygii</taxon>
        <taxon>Teleostei</taxon>
        <taxon>Neoteleostei</taxon>
        <taxon>Acanthomorphata</taxon>
        <taxon>Eupercaria</taxon>
        <taxon>Perciformes</taxon>
        <taxon>Notothenioidei</taxon>
        <taxon>Channichthyidae</taxon>
        <taxon>Champsocephalus</taxon>
    </lineage>
</organism>
<dbReference type="Proteomes" id="UP001331515">
    <property type="component" value="Unassembled WGS sequence"/>
</dbReference>
<sequence length="76" mass="9135">MERQQKRWRNGGDMERKGGRGETKRRDLPALCREVEEDFRWMSPTPLKPHDQMIFHESEDCSTWTGRINMRVVCEL</sequence>
<reference evidence="2 3" key="1">
    <citation type="journal article" date="2023" name="Mol. Biol. Evol.">
        <title>Genomics of Secondarily Temperate Adaptation in the Only Non-Antarctic Icefish.</title>
        <authorList>
            <person name="Rivera-Colon A.G."/>
            <person name="Rayamajhi N."/>
            <person name="Minhas B.F."/>
            <person name="Madrigal G."/>
            <person name="Bilyk K.T."/>
            <person name="Yoon V."/>
            <person name="Hune M."/>
            <person name="Gregory S."/>
            <person name="Cheng C.H.C."/>
            <person name="Catchen J.M."/>
        </authorList>
    </citation>
    <scope>NUCLEOTIDE SEQUENCE [LARGE SCALE GENOMIC DNA]</scope>
    <source>
        <tissue evidence="2">White muscle</tissue>
    </source>
</reference>
<evidence type="ECO:0000313" key="3">
    <source>
        <dbReference type="Proteomes" id="UP001331515"/>
    </source>
</evidence>
<dbReference type="EMBL" id="JAURVH010001529">
    <property type="protein sequence ID" value="KAK5908862.1"/>
    <property type="molecule type" value="Genomic_DNA"/>
</dbReference>
<feature type="region of interest" description="Disordered" evidence="1">
    <location>
        <begin position="1"/>
        <end position="28"/>
    </location>
</feature>
<protein>
    <submittedName>
        <fullName evidence="2">Uncharacterized protein</fullName>
    </submittedName>
</protein>
<proteinExistence type="predicted"/>